<dbReference type="eggNOG" id="KOG0867">
    <property type="taxonomic scope" value="Eukaryota"/>
</dbReference>
<dbReference type="AlphaFoldDB" id="R4XLQ6"/>
<dbReference type="STRING" id="1097556.R4XLQ6"/>
<dbReference type="PROSITE" id="PS50405">
    <property type="entry name" value="GST_CTER"/>
    <property type="match status" value="1"/>
</dbReference>
<evidence type="ECO:0000256" key="3">
    <source>
        <dbReference type="SAM" id="MobiDB-lite"/>
    </source>
</evidence>
<name>R4XLQ6_TAPDE</name>
<sequence length="252" mass="28627">MASTKPLVHLLTAGTPNGHKISILLEELGIDYETTSISFDKKEQKTESFLAINPNGRIPAIEDNTTSPATPVFESGSIMLYITDKYDPEHKLNFAFGTPEYYEVLQWLFFLNAGVGPMQGQANHFYRYAPEKIQYGIDRYQNETRRLYGVLDKKLKETGDWLVGHQYTIADLANFTWVNFAFWAGVDTTEFPALSKWVEAIEARSATKKGLDVPTKFTLKQKFKDDPQSVENYAQQSSKWIMDGQKSDASKK</sequence>
<feature type="domain" description="GST N-terminal" evidence="4">
    <location>
        <begin position="5"/>
        <end position="90"/>
    </location>
</feature>
<evidence type="ECO:0000259" key="4">
    <source>
        <dbReference type="PROSITE" id="PS50404"/>
    </source>
</evidence>
<dbReference type="InterPro" id="IPR004046">
    <property type="entry name" value="GST_C"/>
</dbReference>
<dbReference type="InterPro" id="IPR036249">
    <property type="entry name" value="Thioredoxin-like_sf"/>
</dbReference>
<dbReference type="PANTHER" id="PTHR44051:SF8">
    <property type="entry name" value="GLUTATHIONE S-TRANSFERASE GSTA"/>
    <property type="match status" value="1"/>
</dbReference>
<dbReference type="Gene3D" id="3.40.30.10">
    <property type="entry name" value="Glutaredoxin"/>
    <property type="match status" value="1"/>
</dbReference>
<dbReference type="SFLD" id="SFLDG00358">
    <property type="entry name" value="Main_(cytGST)"/>
    <property type="match status" value="1"/>
</dbReference>
<dbReference type="PROSITE" id="PS50404">
    <property type="entry name" value="GST_NTER"/>
    <property type="match status" value="1"/>
</dbReference>
<dbReference type="SUPFAM" id="SSF52833">
    <property type="entry name" value="Thioredoxin-like"/>
    <property type="match status" value="1"/>
</dbReference>
<keyword evidence="7" id="KW-1185">Reference proteome</keyword>
<evidence type="ECO:0000313" key="7">
    <source>
        <dbReference type="Proteomes" id="UP000013776"/>
    </source>
</evidence>
<accession>R4XLQ6</accession>
<proteinExistence type="inferred from homology"/>
<dbReference type="Gene3D" id="1.20.1050.10">
    <property type="match status" value="1"/>
</dbReference>
<reference evidence="6 7" key="1">
    <citation type="journal article" date="2013" name="MBio">
        <title>Genome sequencing of the plant pathogen Taphrina deformans, the causal agent of peach leaf curl.</title>
        <authorList>
            <person name="Cisse O.H."/>
            <person name="Almeida J.M.G.C.F."/>
            <person name="Fonseca A."/>
            <person name="Kumar A.A."/>
            <person name="Salojaervi J."/>
            <person name="Overmyer K."/>
            <person name="Hauser P.M."/>
            <person name="Pagni M."/>
        </authorList>
    </citation>
    <scope>NUCLEOTIDE SEQUENCE [LARGE SCALE GENOMIC DNA]</scope>
    <source>
        <strain evidence="7">PYCC 5710 / ATCC 11124 / CBS 356.35 / IMI 108563 / JCM 9778 / NBRC 8474</strain>
    </source>
</reference>
<evidence type="ECO:0000259" key="5">
    <source>
        <dbReference type="PROSITE" id="PS50405"/>
    </source>
</evidence>
<gene>
    <name evidence="6" type="ORF">TAPDE_004638</name>
</gene>
<comment type="caution">
    <text evidence="6">The sequence shown here is derived from an EMBL/GenBank/DDBJ whole genome shotgun (WGS) entry which is preliminary data.</text>
</comment>
<feature type="domain" description="GST C-terminal" evidence="5">
    <location>
        <begin position="97"/>
        <end position="223"/>
    </location>
</feature>
<protein>
    <recommendedName>
        <fullName evidence="8">Glutathione S-transferase</fullName>
    </recommendedName>
</protein>
<dbReference type="SFLD" id="SFLDG01151">
    <property type="entry name" value="Main.2:_Nu-like"/>
    <property type="match status" value="1"/>
</dbReference>
<comment type="similarity">
    <text evidence="1 2">Belongs to the GST superfamily.</text>
</comment>
<dbReference type="InterPro" id="IPR036282">
    <property type="entry name" value="Glutathione-S-Trfase_C_sf"/>
</dbReference>
<evidence type="ECO:0000313" key="6">
    <source>
        <dbReference type="EMBL" id="CCG84230.1"/>
    </source>
</evidence>
<evidence type="ECO:0000256" key="1">
    <source>
        <dbReference type="ARBA" id="ARBA00007409"/>
    </source>
</evidence>
<dbReference type="CDD" id="cd10291">
    <property type="entry name" value="GST_C_YfcG_like"/>
    <property type="match status" value="1"/>
</dbReference>
<dbReference type="InterPro" id="IPR004045">
    <property type="entry name" value="Glutathione_S-Trfase_N"/>
</dbReference>
<evidence type="ECO:0000256" key="2">
    <source>
        <dbReference type="RuleBase" id="RU003494"/>
    </source>
</evidence>
<dbReference type="Pfam" id="PF00043">
    <property type="entry name" value="GST_C"/>
    <property type="match status" value="1"/>
</dbReference>
<dbReference type="InterPro" id="IPR010987">
    <property type="entry name" value="Glutathione-S-Trfase_C-like"/>
</dbReference>
<dbReference type="EMBL" id="CAHR02000214">
    <property type="protein sequence ID" value="CCG84230.1"/>
    <property type="molecule type" value="Genomic_DNA"/>
</dbReference>
<dbReference type="PANTHER" id="PTHR44051">
    <property type="entry name" value="GLUTATHIONE S-TRANSFERASE-RELATED"/>
    <property type="match status" value="1"/>
</dbReference>
<organism evidence="6 7">
    <name type="scientific">Taphrina deformans (strain PYCC 5710 / ATCC 11124 / CBS 356.35 / IMI 108563 / JCM 9778 / NBRC 8474)</name>
    <name type="common">Peach leaf curl fungus</name>
    <name type="synonym">Lalaria deformans</name>
    <dbReference type="NCBI Taxonomy" id="1097556"/>
    <lineage>
        <taxon>Eukaryota</taxon>
        <taxon>Fungi</taxon>
        <taxon>Dikarya</taxon>
        <taxon>Ascomycota</taxon>
        <taxon>Taphrinomycotina</taxon>
        <taxon>Taphrinomycetes</taxon>
        <taxon>Taphrinales</taxon>
        <taxon>Taphrinaceae</taxon>
        <taxon>Taphrina</taxon>
    </lineage>
</organism>
<dbReference type="CDD" id="cd03048">
    <property type="entry name" value="GST_N_Ure2p_like"/>
    <property type="match status" value="1"/>
</dbReference>
<feature type="compositionally biased region" description="Polar residues" evidence="3">
    <location>
        <begin position="229"/>
        <end position="239"/>
    </location>
</feature>
<dbReference type="OrthoDB" id="422574at2759"/>
<dbReference type="VEuPathDB" id="FungiDB:TAPDE_004638"/>
<dbReference type="Proteomes" id="UP000013776">
    <property type="component" value="Unassembled WGS sequence"/>
</dbReference>
<feature type="region of interest" description="Disordered" evidence="3">
    <location>
        <begin position="227"/>
        <end position="252"/>
    </location>
</feature>
<dbReference type="SFLD" id="SFLDS00019">
    <property type="entry name" value="Glutathione_Transferase_(cytos"/>
    <property type="match status" value="1"/>
</dbReference>
<evidence type="ECO:0008006" key="8">
    <source>
        <dbReference type="Google" id="ProtNLM"/>
    </source>
</evidence>
<dbReference type="Pfam" id="PF02798">
    <property type="entry name" value="GST_N"/>
    <property type="match status" value="1"/>
</dbReference>
<dbReference type="InterPro" id="IPR040079">
    <property type="entry name" value="Glutathione_S-Trfase"/>
</dbReference>
<dbReference type="SUPFAM" id="SSF47616">
    <property type="entry name" value="GST C-terminal domain-like"/>
    <property type="match status" value="1"/>
</dbReference>